<evidence type="ECO:0000313" key="3">
    <source>
        <dbReference type="EMBL" id="SEK03036.1"/>
    </source>
</evidence>
<dbReference type="Proteomes" id="UP000182932">
    <property type="component" value="Unassembled WGS sequence"/>
</dbReference>
<dbReference type="InterPro" id="IPR016181">
    <property type="entry name" value="Acyl_CoA_acyltransferase"/>
</dbReference>
<dbReference type="PROSITE" id="PS51186">
    <property type="entry name" value="GNAT"/>
    <property type="match status" value="1"/>
</dbReference>
<reference evidence="3 4" key="1">
    <citation type="submission" date="2016-10" db="EMBL/GenBank/DDBJ databases">
        <authorList>
            <person name="Varghese N."/>
            <person name="Submissions S."/>
        </authorList>
    </citation>
    <scope>NUCLEOTIDE SEQUENCE [LARGE SCALE GENOMIC DNA]</scope>
    <source>
        <strain evidence="3 4">FF3</strain>
    </source>
</reference>
<dbReference type="GO" id="GO:0008080">
    <property type="term" value="F:N-acetyltransferase activity"/>
    <property type="evidence" value="ECO:0007669"/>
    <property type="project" value="InterPro"/>
</dbReference>
<organism evidence="3 4">
    <name type="scientific">Marinovum algicola</name>
    <dbReference type="NCBI Taxonomy" id="42444"/>
    <lineage>
        <taxon>Bacteria</taxon>
        <taxon>Pseudomonadati</taxon>
        <taxon>Pseudomonadota</taxon>
        <taxon>Alphaproteobacteria</taxon>
        <taxon>Rhodobacterales</taxon>
        <taxon>Roseobacteraceae</taxon>
        <taxon>Marinovum</taxon>
    </lineage>
</organism>
<dbReference type="InterPro" id="IPR000182">
    <property type="entry name" value="GNAT_dom"/>
</dbReference>
<sequence>MQQEVTLRALRQGDVDWLTRAHGRLYARDEGFDASFETLVGQVLADFLRDMEPACEAGFVAQRGGARLGSILCAREDATTARLRLFLLLPEARGRGLGRWMLGRCMGFAREAGYSRMVLATHRSHAAACALYASTGWRLLDSRPVTSFGVELEEMRWEVDL</sequence>
<keyword evidence="1" id="KW-0808">Transferase</keyword>
<dbReference type="InterPro" id="IPR050769">
    <property type="entry name" value="NAT_camello-type"/>
</dbReference>
<feature type="domain" description="N-acetyltransferase" evidence="2">
    <location>
        <begin position="5"/>
        <end position="161"/>
    </location>
</feature>
<dbReference type="PANTHER" id="PTHR13947:SF37">
    <property type="entry name" value="LD18367P"/>
    <property type="match status" value="1"/>
</dbReference>
<evidence type="ECO:0000259" key="2">
    <source>
        <dbReference type="PROSITE" id="PS51186"/>
    </source>
</evidence>
<dbReference type="GeneID" id="80820290"/>
<accession>A0A975ZQ91</accession>
<evidence type="ECO:0000256" key="1">
    <source>
        <dbReference type="ARBA" id="ARBA00022679"/>
    </source>
</evidence>
<dbReference type="CDD" id="cd04301">
    <property type="entry name" value="NAT_SF"/>
    <property type="match status" value="1"/>
</dbReference>
<dbReference type="EMBL" id="FNYY01000019">
    <property type="protein sequence ID" value="SEK03036.1"/>
    <property type="molecule type" value="Genomic_DNA"/>
</dbReference>
<dbReference type="SUPFAM" id="SSF55729">
    <property type="entry name" value="Acyl-CoA N-acyltransferases (Nat)"/>
    <property type="match status" value="1"/>
</dbReference>
<dbReference type="PANTHER" id="PTHR13947">
    <property type="entry name" value="GNAT FAMILY N-ACETYLTRANSFERASE"/>
    <property type="match status" value="1"/>
</dbReference>
<dbReference type="AlphaFoldDB" id="A0A975ZQ91"/>
<dbReference type="Gene3D" id="3.40.630.30">
    <property type="match status" value="1"/>
</dbReference>
<name>A0A975ZQ91_9RHOB</name>
<proteinExistence type="predicted"/>
<dbReference type="RefSeq" id="WP_074838613.1">
    <property type="nucleotide sequence ID" value="NZ_CBDCHJ010000006.1"/>
</dbReference>
<dbReference type="Pfam" id="PF00583">
    <property type="entry name" value="Acetyltransf_1"/>
    <property type="match status" value="1"/>
</dbReference>
<protein>
    <submittedName>
        <fullName evidence="3">Predicted N-acetyltransferase YhbS</fullName>
    </submittedName>
</protein>
<gene>
    <name evidence="3" type="ORF">SAMN04487940_11982</name>
</gene>
<comment type="caution">
    <text evidence="3">The sequence shown here is derived from an EMBL/GenBank/DDBJ whole genome shotgun (WGS) entry which is preliminary data.</text>
</comment>
<keyword evidence="4" id="KW-1185">Reference proteome</keyword>
<evidence type="ECO:0000313" key="4">
    <source>
        <dbReference type="Proteomes" id="UP000182932"/>
    </source>
</evidence>